<evidence type="ECO:0000256" key="1">
    <source>
        <dbReference type="SAM" id="MobiDB-lite"/>
    </source>
</evidence>
<proteinExistence type="predicted"/>
<dbReference type="AlphaFoldDB" id="A0A1R3KMD9"/>
<evidence type="ECO:0000313" key="3">
    <source>
        <dbReference type="Proteomes" id="UP000187203"/>
    </source>
</evidence>
<comment type="caution">
    <text evidence="2">The sequence shown here is derived from an EMBL/GenBank/DDBJ whole genome shotgun (WGS) entry which is preliminary data.</text>
</comment>
<keyword evidence="3" id="KW-1185">Reference proteome</keyword>
<name>A0A1R3KMD9_9ROSI</name>
<reference evidence="3" key="1">
    <citation type="submission" date="2013-09" db="EMBL/GenBank/DDBJ databases">
        <title>Corchorus olitorius genome sequencing.</title>
        <authorList>
            <person name="Alam M."/>
            <person name="Haque M.S."/>
            <person name="Islam M.S."/>
            <person name="Emdad E.M."/>
            <person name="Islam M.M."/>
            <person name="Ahmed B."/>
            <person name="Halim A."/>
            <person name="Hossen Q.M.M."/>
            <person name="Hossain M.Z."/>
            <person name="Ahmed R."/>
            <person name="Khan M.M."/>
            <person name="Islam R."/>
            <person name="Rashid M.M."/>
            <person name="Khan S.A."/>
            <person name="Rahman M.S."/>
            <person name="Alam M."/>
            <person name="Yahiya A.S."/>
            <person name="Khan M.S."/>
            <person name="Azam M.S."/>
            <person name="Haque T."/>
            <person name="Lashkar M.Z.H."/>
            <person name="Akhand A.I."/>
            <person name="Morshed G."/>
            <person name="Roy S."/>
            <person name="Uddin K.S."/>
            <person name="Rabeya T."/>
            <person name="Hossain A.S."/>
            <person name="Chowdhury A."/>
            <person name="Snigdha A.R."/>
            <person name="Mortoza M.S."/>
            <person name="Matin S.A."/>
            <person name="Hoque S.M.E."/>
            <person name="Islam M.K."/>
            <person name="Roy D.K."/>
            <person name="Haider R."/>
            <person name="Moosa M.M."/>
            <person name="Elias S.M."/>
            <person name="Hasan A.M."/>
            <person name="Jahan S."/>
            <person name="Shafiuddin M."/>
            <person name="Mahmood N."/>
            <person name="Shommy N.S."/>
        </authorList>
    </citation>
    <scope>NUCLEOTIDE SEQUENCE [LARGE SCALE GENOMIC DNA]</scope>
    <source>
        <strain evidence="3">cv. O-4</strain>
    </source>
</reference>
<dbReference type="Proteomes" id="UP000187203">
    <property type="component" value="Unassembled WGS sequence"/>
</dbReference>
<sequence>MQEEQNARMERLEKANDEMKDQMRKMMEMMAKFVKEKGKETPEVSESETTDVYPPGSEPNSNLGLSSGLEHATVPHMLPQYTFQSFRSYPFVPQSSPIDKEQARLFINTFKPPYYGYLLSGINKDITDLVVLGEMIDISFKNGKLEEEEGARNKNN</sequence>
<protein>
    <submittedName>
        <fullName evidence="2">Uncharacterized protein</fullName>
    </submittedName>
</protein>
<feature type="region of interest" description="Disordered" evidence="1">
    <location>
        <begin position="35"/>
        <end position="68"/>
    </location>
</feature>
<accession>A0A1R3KMD9</accession>
<organism evidence="2 3">
    <name type="scientific">Corchorus olitorius</name>
    <dbReference type="NCBI Taxonomy" id="93759"/>
    <lineage>
        <taxon>Eukaryota</taxon>
        <taxon>Viridiplantae</taxon>
        <taxon>Streptophyta</taxon>
        <taxon>Embryophyta</taxon>
        <taxon>Tracheophyta</taxon>
        <taxon>Spermatophyta</taxon>
        <taxon>Magnoliopsida</taxon>
        <taxon>eudicotyledons</taxon>
        <taxon>Gunneridae</taxon>
        <taxon>Pentapetalae</taxon>
        <taxon>rosids</taxon>
        <taxon>malvids</taxon>
        <taxon>Malvales</taxon>
        <taxon>Malvaceae</taxon>
        <taxon>Grewioideae</taxon>
        <taxon>Apeibeae</taxon>
        <taxon>Corchorus</taxon>
    </lineage>
</organism>
<evidence type="ECO:0000313" key="2">
    <source>
        <dbReference type="EMBL" id="OMP08219.1"/>
    </source>
</evidence>
<dbReference type="EMBL" id="AWUE01012839">
    <property type="protein sequence ID" value="OMP08219.1"/>
    <property type="molecule type" value="Genomic_DNA"/>
</dbReference>
<dbReference type="OrthoDB" id="1750196at2759"/>
<gene>
    <name evidence="2" type="ORF">COLO4_06670</name>
</gene>